<evidence type="ECO:0000313" key="1">
    <source>
        <dbReference type="EMBL" id="GEA79947.1"/>
    </source>
</evidence>
<organism evidence="1 2">
    <name type="scientific">Cellulomonas uda</name>
    <dbReference type="NCBI Taxonomy" id="1714"/>
    <lineage>
        <taxon>Bacteria</taxon>
        <taxon>Bacillati</taxon>
        <taxon>Actinomycetota</taxon>
        <taxon>Actinomycetes</taxon>
        <taxon>Micrococcales</taxon>
        <taxon>Cellulomonadaceae</taxon>
        <taxon>Cellulomonas</taxon>
    </lineage>
</organism>
<dbReference type="AlphaFoldDB" id="A0A4Y3K7N1"/>
<keyword evidence="2" id="KW-1185">Reference proteome</keyword>
<sequence length="316" mass="34261">MNLSAALTCPLCERPLDELLGETVCGVCVARLRGLLWGIPDEVSQERRVVEVRGARGDVVVRRRAVDGEVVVPGLASSLEAAARGELRFGDVGPVSRSADARLPLVPSAVFARDELVRVLAEQARAIAEVRAHPRPRRDLCALAEWLLGQLGWLAFNDDGPRRVQVLTEAVVMARAVIEHPHDDRAYRGRCAAVVDGEECTAPLYAKPTAPTATCRRCGAEHDVSTQRDRLLAEARERRVTATQAALALQGMGVPVMPSTVRSWVHRGALVAQGSARSTTGSRTPVYRLGDVEQLARRRAQDLARHAARFAGSRDA</sequence>
<dbReference type="Proteomes" id="UP000315842">
    <property type="component" value="Unassembled WGS sequence"/>
</dbReference>
<proteinExistence type="predicted"/>
<name>A0A4Y3K7N1_CELUD</name>
<protein>
    <submittedName>
        <fullName evidence="1">Uncharacterized protein</fullName>
    </submittedName>
</protein>
<reference evidence="1 2" key="1">
    <citation type="submission" date="2019-06" db="EMBL/GenBank/DDBJ databases">
        <title>Whole genome shotgun sequence of Cellulomonas uda NBRC 3747.</title>
        <authorList>
            <person name="Hosoyama A."/>
            <person name="Uohara A."/>
            <person name="Ohji S."/>
            <person name="Ichikawa N."/>
        </authorList>
    </citation>
    <scope>NUCLEOTIDE SEQUENCE [LARGE SCALE GENOMIC DNA]</scope>
    <source>
        <strain evidence="1 2">NBRC 3747</strain>
    </source>
</reference>
<accession>A0A4Y3K7N1</accession>
<comment type="caution">
    <text evidence="1">The sequence shown here is derived from an EMBL/GenBank/DDBJ whole genome shotgun (WGS) entry which is preliminary data.</text>
</comment>
<gene>
    <name evidence="1" type="ORF">CUD01_03910</name>
</gene>
<dbReference type="EMBL" id="BJLP01000004">
    <property type="protein sequence ID" value="GEA79947.1"/>
    <property type="molecule type" value="Genomic_DNA"/>
</dbReference>
<evidence type="ECO:0000313" key="2">
    <source>
        <dbReference type="Proteomes" id="UP000315842"/>
    </source>
</evidence>